<evidence type="ECO:0000313" key="3">
    <source>
        <dbReference type="Proteomes" id="UP001292094"/>
    </source>
</evidence>
<comment type="caution">
    <text evidence="2">The sequence shown here is derived from an EMBL/GenBank/DDBJ whole genome shotgun (WGS) entry which is preliminary data.</text>
</comment>
<gene>
    <name evidence="2" type="ORF">Pmani_005801</name>
</gene>
<evidence type="ECO:0000313" key="2">
    <source>
        <dbReference type="EMBL" id="KAK4323486.1"/>
    </source>
</evidence>
<keyword evidence="3" id="KW-1185">Reference proteome</keyword>
<sequence length="145" mass="16406">MEKGEGRAHQRRRKAAENARRENKKSKRSSKKEGDIMRTEVRRYKEAEKVRSNLDLNKGSRCIGMNEETKARAEANLTRILALASHQQSFHHVSDPLTASQEVPHHSSNTANATTVSPCRFFLPRKSHGKSSTESDESEDYGILC</sequence>
<protein>
    <submittedName>
        <fullName evidence="2">Uncharacterized protein</fullName>
    </submittedName>
</protein>
<name>A0AAE1QBY4_9EUCA</name>
<evidence type="ECO:0000256" key="1">
    <source>
        <dbReference type="SAM" id="MobiDB-lite"/>
    </source>
</evidence>
<feature type="region of interest" description="Disordered" evidence="1">
    <location>
        <begin position="1"/>
        <end position="40"/>
    </location>
</feature>
<feature type="compositionally biased region" description="Basic and acidic residues" evidence="1">
    <location>
        <begin position="31"/>
        <end position="40"/>
    </location>
</feature>
<reference evidence="2" key="1">
    <citation type="submission" date="2023-11" db="EMBL/GenBank/DDBJ databases">
        <title>Genome assemblies of two species of porcelain crab, Petrolisthes cinctipes and Petrolisthes manimaculis (Anomura: Porcellanidae).</title>
        <authorList>
            <person name="Angst P."/>
        </authorList>
    </citation>
    <scope>NUCLEOTIDE SEQUENCE</scope>
    <source>
        <strain evidence="2">PB745_02</strain>
        <tissue evidence="2">Gill</tissue>
    </source>
</reference>
<organism evidence="2 3">
    <name type="scientific">Petrolisthes manimaculis</name>
    <dbReference type="NCBI Taxonomy" id="1843537"/>
    <lineage>
        <taxon>Eukaryota</taxon>
        <taxon>Metazoa</taxon>
        <taxon>Ecdysozoa</taxon>
        <taxon>Arthropoda</taxon>
        <taxon>Crustacea</taxon>
        <taxon>Multicrustacea</taxon>
        <taxon>Malacostraca</taxon>
        <taxon>Eumalacostraca</taxon>
        <taxon>Eucarida</taxon>
        <taxon>Decapoda</taxon>
        <taxon>Pleocyemata</taxon>
        <taxon>Anomura</taxon>
        <taxon>Galatheoidea</taxon>
        <taxon>Porcellanidae</taxon>
        <taxon>Petrolisthes</taxon>
    </lineage>
</organism>
<dbReference type="AlphaFoldDB" id="A0AAE1QBY4"/>
<dbReference type="EMBL" id="JAWZYT010000437">
    <property type="protein sequence ID" value="KAK4323486.1"/>
    <property type="molecule type" value="Genomic_DNA"/>
</dbReference>
<feature type="compositionally biased region" description="Acidic residues" evidence="1">
    <location>
        <begin position="134"/>
        <end position="145"/>
    </location>
</feature>
<dbReference type="Proteomes" id="UP001292094">
    <property type="component" value="Unassembled WGS sequence"/>
</dbReference>
<feature type="region of interest" description="Disordered" evidence="1">
    <location>
        <begin position="122"/>
        <end position="145"/>
    </location>
</feature>
<proteinExistence type="predicted"/>
<accession>A0AAE1QBY4</accession>